<name>E6N4S4_CALS0</name>
<comment type="similarity">
    <text evidence="1">Belongs to the UDPGP type 2 family.</text>
</comment>
<dbReference type="STRING" id="311458.CSUB_C0264"/>
<feature type="domain" description="Nucleotidyl transferase" evidence="6">
    <location>
        <begin position="4"/>
        <end position="276"/>
    </location>
</feature>
<dbReference type="BioCyc" id="CCAL311458:G131R-267-MONOMER"/>
<dbReference type="SUPFAM" id="SSF53448">
    <property type="entry name" value="Nucleotide-diphospho-sugar transferases"/>
    <property type="match status" value="1"/>
</dbReference>
<comment type="catalytic activity">
    <reaction evidence="5">
        <text>alpha-D-glucose 1-phosphate + UTP + H(+) = UDP-alpha-D-glucose + diphosphate</text>
        <dbReference type="Rhea" id="RHEA:19889"/>
        <dbReference type="ChEBI" id="CHEBI:15378"/>
        <dbReference type="ChEBI" id="CHEBI:33019"/>
        <dbReference type="ChEBI" id="CHEBI:46398"/>
        <dbReference type="ChEBI" id="CHEBI:58601"/>
        <dbReference type="ChEBI" id="CHEBI:58885"/>
        <dbReference type="EC" id="2.7.7.9"/>
    </reaction>
</comment>
<gene>
    <name evidence="9" type="ORF">CSUB_C0264</name>
    <name evidence="8" type="ORF">HGMM_F51A06C48</name>
    <name evidence="7" type="ORF">HGMM_F51A09C26</name>
</gene>
<dbReference type="InterPro" id="IPR005771">
    <property type="entry name" value="GalU_uridylyltTrfase_bac/arc"/>
</dbReference>
<dbReference type="Pfam" id="PF00483">
    <property type="entry name" value="NTP_transferase"/>
    <property type="match status" value="1"/>
</dbReference>
<dbReference type="EC" id="2.7.7.9" evidence="2"/>
<proteinExistence type="inferred from homology"/>
<reference evidence="7 10" key="1">
    <citation type="journal article" date="2005" name="Environ. Microbiol.">
        <title>Genetic and functional properties of uncultivated thermophilic crenarchaeotes from a subsurface gold mine as revealed by analysis of genome fragments.</title>
        <authorList>
            <person name="Nunoura T."/>
            <person name="Hirayama H."/>
            <person name="Takami H."/>
            <person name="Oida H."/>
            <person name="Nishi S."/>
            <person name="Shimamura S."/>
            <person name="Suzuki Y."/>
            <person name="Inagaki F."/>
            <person name="Takai K."/>
            <person name="Nealson K.H."/>
            <person name="Horikoshi K."/>
        </authorList>
    </citation>
    <scope>NUCLEOTIDE SEQUENCE [LARGE SCALE GENOMIC DNA]</scope>
</reference>
<dbReference type="GO" id="GO:0006011">
    <property type="term" value="P:UDP-alpha-D-glucose metabolic process"/>
    <property type="evidence" value="ECO:0007669"/>
    <property type="project" value="InterPro"/>
</dbReference>
<evidence type="ECO:0000259" key="6">
    <source>
        <dbReference type="Pfam" id="PF00483"/>
    </source>
</evidence>
<dbReference type="EMBL" id="AP011832">
    <property type="protein sequence ID" value="BAJ47293.1"/>
    <property type="molecule type" value="Genomic_DNA"/>
</dbReference>
<dbReference type="PANTHER" id="PTHR43197">
    <property type="entry name" value="UTP--GLUCOSE-1-PHOSPHATE URIDYLYLTRANSFERASE"/>
    <property type="match status" value="1"/>
</dbReference>
<dbReference type="PANTHER" id="PTHR43197:SF1">
    <property type="entry name" value="UTP--GLUCOSE-1-PHOSPHATE URIDYLYLTRANSFERASE"/>
    <property type="match status" value="1"/>
</dbReference>
<dbReference type="InterPro" id="IPR029044">
    <property type="entry name" value="Nucleotide-diphossugar_trans"/>
</dbReference>
<organism evidence="7 10">
    <name type="scientific">Caldiarchaeum subterraneum</name>
    <dbReference type="NCBI Taxonomy" id="311458"/>
    <lineage>
        <taxon>Archaea</taxon>
        <taxon>Nitrososphaerota</taxon>
        <taxon>Candidatus Caldarchaeales</taxon>
        <taxon>Candidatus Caldarchaeaceae</taxon>
        <taxon>Candidatus Caldarchaeum</taxon>
    </lineage>
</organism>
<evidence type="ECO:0000313" key="10">
    <source>
        <dbReference type="Proteomes" id="UP000008120"/>
    </source>
</evidence>
<evidence type="ECO:0000256" key="1">
    <source>
        <dbReference type="ARBA" id="ARBA00006890"/>
    </source>
</evidence>
<dbReference type="AlphaFoldDB" id="E6N4S4"/>
<dbReference type="EMBL" id="AP011887">
    <property type="protein sequence ID" value="BAJ49205.1"/>
    <property type="molecule type" value="Genomic_DNA"/>
</dbReference>
<protein>
    <recommendedName>
        <fullName evidence="2">UTP--glucose-1-phosphate uridylyltransferase</fullName>
        <ecNumber evidence="2">2.7.7.9</ecNumber>
    </recommendedName>
</protein>
<evidence type="ECO:0000313" key="7">
    <source>
        <dbReference type="EMBL" id="BAJ47293.1"/>
    </source>
</evidence>
<dbReference type="InterPro" id="IPR005835">
    <property type="entry name" value="NTP_transferase_dom"/>
</dbReference>
<keyword evidence="4 7" id="KW-0548">Nucleotidyltransferase</keyword>
<evidence type="ECO:0000256" key="5">
    <source>
        <dbReference type="ARBA" id="ARBA00048128"/>
    </source>
</evidence>
<evidence type="ECO:0000256" key="2">
    <source>
        <dbReference type="ARBA" id="ARBA00012415"/>
    </source>
</evidence>
<evidence type="ECO:0000313" key="9">
    <source>
        <dbReference type="EMBL" id="BAJ50125.1"/>
    </source>
</evidence>
<dbReference type="KEGG" id="csu:CSUB_C0264"/>
<dbReference type="Proteomes" id="UP000008120">
    <property type="component" value="Chromosome"/>
</dbReference>
<evidence type="ECO:0000313" key="8">
    <source>
        <dbReference type="EMBL" id="BAJ49205.1"/>
    </source>
</evidence>
<dbReference type="EMBL" id="BA000048">
    <property type="protein sequence ID" value="BAJ50125.1"/>
    <property type="molecule type" value="Genomic_DNA"/>
</dbReference>
<keyword evidence="3 7" id="KW-0808">Transferase</keyword>
<reference evidence="7 10" key="2">
    <citation type="journal article" date="2011" name="Nucleic Acids Res.">
        <title>Insights into the evolution of Archaea and eukaryotic protein modifier systems revealed by the genome of a novel archaeal group.</title>
        <authorList>
            <person name="Nunoura T."/>
            <person name="Takaki Y."/>
            <person name="Kakuta J."/>
            <person name="Nishi S."/>
            <person name="Sugahara J."/>
            <person name="Kazama H."/>
            <person name="Chee G."/>
            <person name="Hattori M."/>
            <person name="Kanai A."/>
            <person name="Atomi H."/>
            <person name="Takai K."/>
            <person name="Takami H."/>
        </authorList>
    </citation>
    <scope>NUCLEOTIDE SEQUENCE [LARGE SCALE GENOMIC DNA]</scope>
</reference>
<dbReference type="Gene3D" id="3.90.550.10">
    <property type="entry name" value="Spore Coat Polysaccharide Biosynthesis Protein SpsA, Chain A"/>
    <property type="match status" value="1"/>
</dbReference>
<dbReference type="GO" id="GO:0003983">
    <property type="term" value="F:UTP:glucose-1-phosphate uridylyltransferase activity"/>
    <property type="evidence" value="ECO:0007669"/>
    <property type="project" value="UniProtKB-EC"/>
</dbReference>
<sequence length="288" mass="32355">MVRKVVITAAGLGTRLLPTTKEMPKEMLPIYVRAGNGSVTLKPLLQALFEQLYSFGFRQFCFVVGRGKRAIEDHFTPDWDFVEKMDKMGKYSTVSDLVTFYKMLEESVIVWVSQPSPRGFGDAVRTARHFVGDDNFLLCAGDTIILGNNTHFLKRLFEAAPRNMLDAVLLVQKVENPQQYGVVVSQPLNQTLHQVFKVVEKPKTPPSNLAIMPFYIFTPYIMKALDMISEGVGGELQLTDAIQKLIDMGGKVLAVELLDNEMRLDIGTPETYMEALSLSYRYANSGEK</sequence>
<evidence type="ECO:0000256" key="4">
    <source>
        <dbReference type="ARBA" id="ARBA00022695"/>
    </source>
</evidence>
<evidence type="ECO:0000256" key="3">
    <source>
        <dbReference type="ARBA" id="ARBA00022679"/>
    </source>
</evidence>
<accession>E6N4S4</accession>